<protein>
    <submittedName>
        <fullName evidence="1">Uncharacterized protein</fullName>
    </submittedName>
</protein>
<sequence>MERYLVAFLDFLVYGMRRVELRNNAIDAKARLIILGDLRSTVLDGRCYL</sequence>
<organism evidence="1 2">
    <name type="scientific">Sclerotinia sclerotiorum (strain ATCC 18683 / 1980 / Ss-1)</name>
    <name type="common">White mold</name>
    <name type="synonym">Whetzelinia sclerotiorum</name>
    <dbReference type="NCBI Taxonomy" id="665079"/>
    <lineage>
        <taxon>Eukaryota</taxon>
        <taxon>Fungi</taxon>
        <taxon>Dikarya</taxon>
        <taxon>Ascomycota</taxon>
        <taxon>Pezizomycotina</taxon>
        <taxon>Leotiomycetes</taxon>
        <taxon>Helotiales</taxon>
        <taxon>Sclerotiniaceae</taxon>
        <taxon>Sclerotinia</taxon>
    </lineage>
</organism>
<dbReference type="KEGG" id="ssl:SS1G_09011"/>
<proteinExistence type="predicted"/>
<evidence type="ECO:0000313" key="2">
    <source>
        <dbReference type="Proteomes" id="UP000001312"/>
    </source>
</evidence>
<name>A7EUK4_SCLS1</name>
<dbReference type="RefSeq" id="XP_001590247.1">
    <property type="nucleotide sequence ID" value="XM_001590197.1"/>
</dbReference>
<dbReference type="GeneID" id="5486225"/>
<keyword evidence="2" id="KW-1185">Reference proteome</keyword>
<reference evidence="2" key="1">
    <citation type="journal article" date="2011" name="PLoS Genet.">
        <title>Genomic analysis of the necrotrophic fungal pathogens Sclerotinia sclerotiorum and Botrytis cinerea.</title>
        <authorList>
            <person name="Amselem J."/>
            <person name="Cuomo C.A."/>
            <person name="van Kan J.A."/>
            <person name="Viaud M."/>
            <person name="Benito E.P."/>
            <person name="Couloux A."/>
            <person name="Coutinho P.M."/>
            <person name="de Vries R.P."/>
            <person name="Dyer P.S."/>
            <person name="Fillinger S."/>
            <person name="Fournier E."/>
            <person name="Gout L."/>
            <person name="Hahn M."/>
            <person name="Kohn L."/>
            <person name="Lapalu N."/>
            <person name="Plummer K.M."/>
            <person name="Pradier J.M."/>
            <person name="Quevillon E."/>
            <person name="Sharon A."/>
            <person name="Simon A."/>
            <person name="ten Have A."/>
            <person name="Tudzynski B."/>
            <person name="Tudzynski P."/>
            <person name="Wincker P."/>
            <person name="Andrew M."/>
            <person name="Anthouard V."/>
            <person name="Beever R.E."/>
            <person name="Beffa R."/>
            <person name="Benoit I."/>
            <person name="Bouzid O."/>
            <person name="Brault B."/>
            <person name="Chen Z."/>
            <person name="Choquer M."/>
            <person name="Collemare J."/>
            <person name="Cotton P."/>
            <person name="Danchin E.G."/>
            <person name="Da Silva C."/>
            <person name="Gautier A."/>
            <person name="Giraud C."/>
            <person name="Giraud T."/>
            <person name="Gonzalez C."/>
            <person name="Grossetete S."/>
            <person name="Guldener U."/>
            <person name="Henrissat B."/>
            <person name="Howlett B.J."/>
            <person name="Kodira C."/>
            <person name="Kretschmer M."/>
            <person name="Lappartient A."/>
            <person name="Leroch M."/>
            <person name="Levis C."/>
            <person name="Mauceli E."/>
            <person name="Neuveglise C."/>
            <person name="Oeser B."/>
            <person name="Pearson M."/>
            <person name="Poulain J."/>
            <person name="Poussereau N."/>
            <person name="Quesneville H."/>
            <person name="Rascle C."/>
            <person name="Schumacher J."/>
            <person name="Segurens B."/>
            <person name="Sexton A."/>
            <person name="Silva E."/>
            <person name="Sirven C."/>
            <person name="Soanes D.M."/>
            <person name="Talbot N.J."/>
            <person name="Templeton M."/>
            <person name="Yandava C."/>
            <person name="Yarden O."/>
            <person name="Zeng Q."/>
            <person name="Rollins J.A."/>
            <person name="Lebrun M.H."/>
            <person name="Dickman M."/>
        </authorList>
    </citation>
    <scope>NUCLEOTIDE SEQUENCE [LARGE SCALE GENOMIC DNA]</scope>
    <source>
        <strain evidence="2">ATCC 18683 / 1980 / Ss-1</strain>
    </source>
</reference>
<evidence type="ECO:0000313" key="1">
    <source>
        <dbReference type="EMBL" id="EDN93146.1"/>
    </source>
</evidence>
<dbReference type="AlphaFoldDB" id="A7EUK4"/>
<accession>A7EUK4</accession>
<dbReference type="Proteomes" id="UP000001312">
    <property type="component" value="Unassembled WGS sequence"/>
</dbReference>
<dbReference type="InParanoid" id="A7EUK4"/>
<gene>
    <name evidence="1" type="ORF">SS1G_09011</name>
</gene>
<dbReference type="EMBL" id="CH476632">
    <property type="protein sequence ID" value="EDN93146.1"/>
    <property type="molecule type" value="Genomic_DNA"/>
</dbReference>